<accession>A0A1L8R2N9</accession>
<protein>
    <submittedName>
        <fullName evidence="2">Uncharacterized protein</fullName>
    </submittedName>
</protein>
<dbReference type="OrthoDB" id="2192392at2"/>
<dbReference type="EMBL" id="JXKG01000027">
    <property type="protein sequence ID" value="OJG14018.1"/>
    <property type="molecule type" value="Genomic_DNA"/>
</dbReference>
<proteinExistence type="predicted"/>
<evidence type="ECO:0000313" key="2">
    <source>
        <dbReference type="EMBL" id="OJG14018.1"/>
    </source>
</evidence>
<feature type="coiled-coil region" evidence="1">
    <location>
        <begin position="1"/>
        <end position="80"/>
    </location>
</feature>
<dbReference type="STRING" id="317010.RU96_GL001448"/>
<sequence>MKEALDKIKAAEMRNDNLQTELQKELHEYATEKEAELKLLQDGLKAKRQQESDANEKIAATALQKEKEDLLAAAKKEKATFTTLYNERHEKVATFIIERVQQTYGS</sequence>
<evidence type="ECO:0000313" key="3">
    <source>
        <dbReference type="Proteomes" id="UP000182835"/>
    </source>
</evidence>
<evidence type="ECO:0000256" key="1">
    <source>
        <dbReference type="SAM" id="Coils"/>
    </source>
</evidence>
<dbReference type="RefSeq" id="WP_071865658.1">
    <property type="nucleotide sequence ID" value="NZ_JBHLVQ010000004.1"/>
</dbReference>
<keyword evidence="1" id="KW-0175">Coiled coil</keyword>
<comment type="caution">
    <text evidence="2">The sequence shown here is derived from an EMBL/GenBank/DDBJ whole genome shotgun (WGS) entry which is preliminary data.</text>
</comment>
<organism evidence="2 3">
    <name type="scientific">Enterococcus canintestini</name>
    <dbReference type="NCBI Taxonomy" id="317010"/>
    <lineage>
        <taxon>Bacteria</taxon>
        <taxon>Bacillati</taxon>
        <taxon>Bacillota</taxon>
        <taxon>Bacilli</taxon>
        <taxon>Lactobacillales</taxon>
        <taxon>Enterococcaceae</taxon>
        <taxon>Enterococcus</taxon>
    </lineage>
</organism>
<dbReference type="Proteomes" id="UP000182835">
    <property type="component" value="Unassembled WGS sequence"/>
</dbReference>
<gene>
    <name evidence="2" type="ORF">RU96_GL001448</name>
</gene>
<reference evidence="2 3" key="1">
    <citation type="submission" date="2014-12" db="EMBL/GenBank/DDBJ databases">
        <title>Draft genome sequences of 29 type strains of Enterococci.</title>
        <authorList>
            <person name="Zhong Z."/>
            <person name="Sun Z."/>
            <person name="Liu W."/>
            <person name="Zhang W."/>
            <person name="Zhang H."/>
        </authorList>
    </citation>
    <scope>NUCLEOTIDE SEQUENCE [LARGE SCALE GENOMIC DNA]</scope>
    <source>
        <strain evidence="2 3">DSM 21207</strain>
    </source>
</reference>
<name>A0A1L8R2N9_9ENTE</name>
<dbReference type="AlphaFoldDB" id="A0A1L8R2N9"/>